<feature type="domain" description="Retrovirus-related Pol polyprotein from transposon TNT 1-94-like beta-barrel" evidence="2">
    <location>
        <begin position="199"/>
        <end position="237"/>
    </location>
</feature>
<keyword evidence="1" id="KW-0175">Coiled coil</keyword>
<protein>
    <recommendedName>
        <fullName evidence="2">Retrovirus-related Pol polyprotein from transposon TNT 1-94-like beta-barrel domain-containing protein</fullName>
    </recommendedName>
</protein>
<reference evidence="3" key="1">
    <citation type="journal article" date="2022" name="Int. J. Mol. Sci.">
        <title>Draft Genome of Tanacetum Coccineum: Genomic Comparison of Closely Related Tanacetum-Family Plants.</title>
        <authorList>
            <person name="Yamashiro T."/>
            <person name="Shiraishi A."/>
            <person name="Nakayama K."/>
            <person name="Satake H."/>
        </authorList>
    </citation>
    <scope>NUCLEOTIDE SEQUENCE</scope>
</reference>
<comment type="caution">
    <text evidence="3">The sequence shown here is derived from an EMBL/GenBank/DDBJ whole genome shotgun (WGS) entry which is preliminary data.</text>
</comment>
<keyword evidence="4" id="KW-1185">Reference proteome</keyword>
<accession>A0ABQ4WCD2</accession>
<evidence type="ECO:0000256" key="1">
    <source>
        <dbReference type="SAM" id="Coils"/>
    </source>
</evidence>
<dbReference type="EMBL" id="BQNB010008520">
    <property type="protein sequence ID" value="GJS50509.1"/>
    <property type="molecule type" value="Genomic_DNA"/>
</dbReference>
<evidence type="ECO:0000313" key="4">
    <source>
        <dbReference type="Proteomes" id="UP001151760"/>
    </source>
</evidence>
<name>A0ABQ4WCD2_9ASTR</name>
<organism evidence="3 4">
    <name type="scientific">Tanacetum coccineum</name>
    <dbReference type="NCBI Taxonomy" id="301880"/>
    <lineage>
        <taxon>Eukaryota</taxon>
        <taxon>Viridiplantae</taxon>
        <taxon>Streptophyta</taxon>
        <taxon>Embryophyta</taxon>
        <taxon>Tracheophyta</taxon>
        <taxon>Spermatophyta</taxon>
        <taxon>Magnoliopsida</taxon>
        <taxon>eudicotyledons</taxon>
        <taxon>Gunneridae</taxon>
        <taxon>Pentapetalae</taxon>
        <taxon>asterids</taxon>
        <taxon>campanulids</taxon>
        <taxon>Asterales</taxon>
        <taxon>Asteraceae</taxon>
        <taxon>Asteroideae</taxon>
        <taxon>Anthemideae</taxon>
        <taxon>Anthemidinae</taxon>
        <taxon>Tanacetum</taxon>
    </lineage>
</organism>
<feature type="coiled-coil region" evidence="1">
    <location>
        <begin position="36"/>
        <end position="67"/>
    </location>
</feature>
<gene>
    <name evidence="3" type="ORF">Tco_0623871</name>
</gene>
<sequence length="330" mass="38371">MHKLRWALISFNKIVEDKKDFDLCLKEEMVADLKYVNSLEDEVDNLKSQMETQKTQLLNEIDRLSREYYYADHMEWILLVKYTDLDEFTDLPMHAQTLPQNRLQIVQNTNVIAPGMYKVHTKTNQTRTPQLHQDIRKPNKRVSFLYQEYSNTSVCRPQLKSIHLEIEKPMVVPVRTTEPKHNVNLNSLLKIPLVEIVLFIVDSGCSKHMTKNLKILTNFVEKFLGMVKFGNDQIAPILVLWRTCSGTNYFQKGNDLLTGSRGQICIHFLHDHISQSNLLMAKANIISKHGYGSSSTHLNIRTPSTCFQRIILLYGLLNAEIRQRSSEFFF</sequence>
<dbReference type="InterPro" id="IPR054722">
    <property type="entry name" value="PolX-like_BBD"/>
</dbReference>
<dbReference type="Proteomes" id="UP001151760">
    <property type="component" value="Unassembled WGS sequence"/>
</dbReference>
<reference evidence="3" key="2">
    <citation type="submission" date="2022-01" db="EMBL/GenBank/DDBJ databases">
        <authorList>
            <person name="Yamashiro T."/>
            <person name="Shiraishi A."/>
            <person name="Satake H."/>
            <person name="Nakayama K."/>
        </authorList>
    </citation>
    <scope>NUCLEOTIDE SEQUENCE</scope>
</reference>
<evidence type="ECO:0000313" key="3">
    <source>
        <dbReference type="EMBL" id="GJS50509.1"/>
    </source>
</evidence>
<evidence type="ECO:0000259" key="2">
    <source>
        <dbReference type="Pfam" id="PF22936"/>
    </source>
</evidence>
<proteinExistence type="predicted"/>
<dbReference type="Pfam" id="PF22936">
    <property type="entry name" value="Pol_BBD"/>
    <property type="match status" value="1"/>
</dbReference>